<accession>A0A975U1J7</accession>
<feature type="signal peptide" evidence="6">
    <location>
        <begin position="1"/>
        <end position="20"/>
    </location>
</feature>
<name>A0A975U1J7_9PROT</name>
<evidence type="ECO:0000256" key="6">
    <source>
        <dbReference type="SAM" id="SignalP"/>
    </source>
</evidence>
<sequence>MKAALAALLLAAVAPLGADAQPAARPDPPTTQAQAMGAGIVAVVNGDVITRFDLESRRRLFAITAGLPLTPAVLDRLTAQVTRLLIDEKLRQQEAIRRRIGATDQEVAEAVARVEQQTNQPPGSLRATLARQGIDIRALYAQLRAQIAWGKVVRQQLGAQAQLSEEEVRERLRELEAATGQPEFLVSEIFIAIDDPAQEAEARRTATSLIEQLRAGAPFAAVAAQFSQAQSAENGGDLGWVRLGQLEPEVDALLTQMPPGAISTPIRTAGGLTIVTLRQRREVGRDLATLVTVRQLFLPFDAPLNPQAPTAQQIATLQAAQRVSETVRSCAQMDEAARQLRSPRPADPGQEIRLDAQPGPIRQVLEGLRPGEPTRPLISPDGITVLMLCSRRVENLAAPNPEAVALSILRERADLVSRQMMRDLRRRADIDLRS</sequence>
<gene>
    <name evidence="8" type="ORF">KO353_08965</name>
</gene>
<keyword evidence="9" id="KW-1185">Reference proteome</keyword>
<protein>
    <submittedName>
        <fullName evidence="8">Peptidyl-prolyl cis-trans isomerase SurA</fullName>
    </submittedName>
</protein>
<dbReference type="KEGG" id="elio:KO353_08965"/>
<dbReference type="PANTHER" id="PTHR47637">
    <property type="entry name" value="CHAPERONE SURA"/>
    <property type="match status" value="1"/>
</dbReference>
<reference evidence="8" key="1">
    <citation type="submission" date="2021-06" db="EMBL/GenBank/DDBJ databases">
        <title>Elioraea tepida, sp. nov., a moderately thermophilic aerobic anoxygenic phototrophic bacterium isolated from an alkaline siliceous hot spring mat community in Yellowstone National Park, WY, USA.</title>
        <authorList>
            <person name="Saini M.K."/>
            <person name="Yoshida S."/>
            <person name="Sebastian A."/>
            <person name="Hirose S."/>
            <person name="Hara E."/>
            <person name="Tamaki H."/>
            <person name="Soulier N.T."/>
            <person name="Albert I."/>
            <person name="Hanada S."/>
            <person name="Bryant D.A."/>
            <person name="Tank M."/>
        </authorList>
    </citation>
    <scope>NUCLEOTIDE SEQUENCE</scope>
    <source>
        <strain evidence="8">MS-P2</strain>
    </source>
</reference>
<keyword evidence="6" id="KW-0732">Signal</keyword>
<proteinExistence type="predicted"/>
<evidence type="ECO:0000313" key="8">
    <source>
        <dbReference type="EMBL" id="QXM23466.1"/>
    </source>
</evidence>
<evidence type="ECO:0000256" key="4">
    <source>
        <dbReference type="PROSITE-ProRule" id="PRU00278"/>
    </source>
</evidence>
<dbReference type="AlphaFoldDB" id="A0A975U1J7"/>
<organism evidence="8 9">
    <name type="scientific">Elioraea tepida</name>
    <dbReference type="NCBI Taxonomy" id="2843330"/>
    <lineage>
        <taxon>Bacteria</taxon>
        <taxon>Pseudomonadati</taxon>
        <taxon>Pseudomonadota</taxon>
        <taxon>Alphaproteobacteria</taxon>
        <taxon>Acetobacterales</taxon>
        <taxon>Elioraeaceae</taxon>
        <taxon>Elioraea</taxon>
    </lineage>
</organism>
<dbReference type="InterPro" id="IPR015391">
    <property type="entry name" value="SurA_N"/>
</dbReference>
<evidence type="ECO:0000256" key="5">
    <source>
        <dbReference type="SAM" id="MobiDB-lite"/>
    </source>
</evidence>
<dbReference type="Pfam" id="PF00639">
    <property type="entry name" value="Rotamase"/>
    <property type="match status" value="1"/>
</dbReference>
<dbReference type="RefSeq" id="WP_218284326.1">
    <property type="nucleotide sequence ID" value="NZ_CP076448.1"/>
</dbReference>
<feature type="chain" id="PRO_5037017869" evidence="6">
    <location>
        <begin position="21"/>
        <end position="434"/>
    </location>
</feature>
<evidence type="ECO:0000313" key="9">
    <source>
        <dbReference type="Proteomes" id="UP000694001"/>
    </source>
</evidence>
<dbReference type="GO" id="GO:0003755">
    <property type="term" value="F:peptidyl-prolyl cis-trans isomerase activity"/>
    <property type="evidence" value="ECO:0007669"/>
    <property type="project" value="UniProtKB-KW"/>
</dbReference>
<dbReference type="EMBL" id="CP076448">
    <property type="protein sequence ID" value="QXM23466.1"/>
    <property type="molecule type" value="Genomic_DNA"/>
</dbReference>
<evidence type="ECO:0000256" key="3">
    <source>
        <dbReference type="ARBA" id="ARBA00023235"/>
    </source>
</evidence>
<evidence type="ECO:0000256" key="1">
    <source>
        <dbReference type="ARBA" id="ARBA00023110"/>
    </source>
</evidence>
<evidence type="ECO:0000259" key="7">
    <source>
        <dbReference type="PROSITE" id="PS50198"/>
    </source>
</evidence>
<keyword evidence="3 4" id="KW-0413">Isomerase</keyword>
<dbReference type="PANTHER" id="PTHR47637:SF1">
    <property type="entry name" value="CHAPERONE SURA"/>
    <property type="match status" value="1"/>
</dbReference>
<dbReference type="InterPro" id="IPR023058">
    <property type="entry name" value="PPIase_PpiC_CS"/>
</dbReference>
<evidence type="ECO:0000256" key="2">
    <source>
        <dbReference type="ARBA" id="ARBA00023186"/>
    </source>
</evidence>
<dbReference type="InterPro" id="IPR000297">
    <property type="entry name" value="PPIase_PpiC"/>
</dbReference>
<feature type="domain" description="PpiC" evidence="7">
    <location>
        <begin position="181"/>
        <end position="279"/>
    </location>
</feature>
<dbReference type="Proteomes" id="UP000694001">
    <property type="component" value="Chromosome"/>
</dbReference>
<dbReference type="InterPro" id="IPR050280">
    <property type="entry name" value="OMP_Chaperone_SurA"/>
</dbReference>
<keyword evidence="1 4" id="KW-0697">Rotamase</keyword>
<feature type="region of interest" description="Disordered" evidence="5">
    <location>
        <begin position="337"/>
        <end position="358"/>
    </location>
</feature>
<dbReference type="PROSITE" id="PS50198">
    <property type="entry name" value="PPIC_PPIASE_2"/>
    <property type="match status" value="1"/>
</dbReference>
<keyword evidence="2" id="KW-0143">Chaperone</keyword>
<dbReference type="Pfam" id="PF09312">
    <property type="entry name" value="SurA_N"/>
    <property type="match status" value="1"/>
</dbReference>
<dbReference type="PROSITE" id="PS01096">
    <property type="entry name" value="PPIC_PPIASE_1"/>
    <property type="match status" value="1"/>
</dbReference>